<accession>A0A086JD22</accession>
<dbReference type="EMBL" id="AHZU02001673">
    <property type="protein sequence ID" value="KFG30040.1"/>
    <property type="molecule type" value="Genomic_DNA"/>
</dbReference>
<sequence length="625" mass="68363">MMPASEVCQTPSGATLRPLGTQPTATKSFETQTQAATPAFFPPAMPVAPGTNGVLGGPWAGQAMFPQMPCMPAGPLGPFTQINLPEGVDISQMHSMKETIINEAPPSEELPVLYSHSMEMQGVVPSGPLVPTNVRPPQNIVAAGLGPAEVPHMLTGSPFFHAAPSAPQCPLLSPEAPTLAYLQPIVQQKHMQKLLEEQNRQNSTFVTPQQEIQRVMNVEAQKQANGVRMMQNRVLAQEPTEGFGVITVPDGNAEKYNQMMKQMKQTLEATGQMTGSIPKGIRLYEMLQNNLPTCMSDFITSRNRHAEDAIKLCRHWRGLEPLAEKKEAAKTEEATEAGAEKEHERADSATTIRDSSVAASQASVENFEKLSVKDLCVVAAPHPSVVRQLRCEQSLQQTETVAASQPQNSPETHAAGNEVQGDSQVPLERLLHAQNQKISYLEQLLEQQRVSQFYAGYESACSEFSAYQGTRSSSAYSGSNLDTRSFSENGQDVEEKSRERAVGAGRVPNARYSKGASVKSATRAFREDSAGAANGKEADLDEVLRRFVEARSAVPLSRCLRRVQRGVYILGDLKVLVKKSHNGEILCMAQHDVSRQRSCLGENGKKFISLERFWTQMCKHLETAQ</sequence>
<evidence type="ECO:0000313" key="2">
    <source>
        <dbReference type="EMBL" id="KFG30040.1"/>
    </source>
</evidence>
<feature type="region of interest" description="Disordered" evidence="1">
    <location>
        <begin position="324"/>
        <end position="354"/>
    </location>
</feature>
<reference evidence="2 3" key="1">
    <citation type="submission" date="2014-02" db="EMBL/GenBank/DDBJ databases">
        <authorList>
            <person name="Sibley D."/>
            <person name="Venepally P."/>
            <person name="Karamycheva S."/>
            <person name="Hadjithomas M."/>
            <person name="Khan A."/>
            <person name="Brunk B."/>
            <person name="Roos D."/>
            <person name="Caler E."/>
            <person name="Lorenzi H."/>
        </authorList>
    </citation>
    <scope>NUCLEOTIDE SEQUENCE [LARGE SCALE GENOMIC DNA]</scope>
    <source>
        <strain evidence="2 3">GAB2-2007-GAL-DOM2</strain>
    </source>
</reference>
<feature type="compositionally biased region" description="Polar residues" evidence="1">
    <location>
        <begin position="472"/>
        <end position="490"/>
    </location>
</feature>
<comment type="caution">
    <text evidence="2">The sequence shown here is derived from an EMBL/GenBank/DDBJ whole genome shotgun (WGS) entry which is preliminary data.</text>
</comment>
<dbReference type="AlphaFoldDB" id="A0A086JD22"/>
<feature type="region of interest" description="Disordered" evidence="1">
    <location>
        <begin position="472"/>
        <end position="515"/>
    </location>
</feature>
<organism evidence="2 3">
    <name type="scientific">Toxoplasma gondii GAB2-2007-GAL-DOM2</name>
    <dbReference type="NCBI Taxonomy" id="1130820"/>
    <lineage>
        <taxon>Eukaryota</taxon>
        <taxon>Sar</taxon>
        <taxon>Alveolata</taxon>
        <taxon>Apicomplexa</taxon>
        <taxon>Conoidasida</taxon>
        <taxon>Coccidia</taxon>
        <taxon>Eucoccidiorida</taxon>
        <taxon>Eimeriorina</taxon>
        <taxon>Sarcocystidae</taxon>
        <taxon>Toxoplasma</taxon>
    </lineage>
</organism>
<feature type="compositionally biased region" description="Polar residues" evidence="1">
    <location>
        <begin position="21"/>
        <end position="32"/>
    </location>
</feature>
<evidence type="ECO:0000313" key="3">
    <source>
        <dbReference type="Proteomes" id="UP000028837"/>
    </source>
</evidence>
<gene>
    <name evidence="2" type="ORF">TGDOM2_255450</name>
</gene>
<protein>
    <submittedName>
        <fullName evidence="2">Uncharacterized protein</fullName>
    </submittedName>
</protein>
<dbReference type="Proteomes" id="UP000028837">
    <property type="component" value="Unassembled WGS sequence"/>
</dbReference>
<feature type="region of interest" description="Disordered" evidence="1">
    <location>
        <begin position="399"/>
        <end position="419"/>
    </location>
</feature>
<evidence type="ECO:0000256" key="1">
    <source>
        <dbReference type="SAM" id="MobiDB-lite"/>
    </source>
</evidence>
<feature type="compositionally biased region" description="Polar residues" evidence="1">
    <location>
        <begin position="399"/>
        <end position="411"/>
    </location>
</feature>
<dbReference type="VEuPathDB" id="ToxoDB:TGDOM2_255450"/>
<feature type="compositionally biased region" description="Basic and acidic residues" evidence="1">
    <location>
        <begin position="324"/>
        <end position="347"/>
    </location>
</feature>
<name>A0A086JD22_TOXGO</name>
<feature type="region of interest" description="Disordered" evidence="1">
    <location>
        <begin position="1"/>
        <end position="32"/>
    </location>
</feature>
<proteinExistence type="predicted"/>
<dbReference type="OrthoDB" id="329605at2759"/>